<protein>
    <recommendedName>
        <fullName evidence="3">ACB domain-containing protein</fullName>
    </recommendedName>
</protein>
<dbReference type="AlphaFoldDB" id="A0AAW2HEX3"/>
<dbReference type="InterPro" id="IPR035984">
    <property type="entry name" value="Acyl-CoA-binding_sf"/>
</dbReference>
<dbReference type="InterPro" id="IPR014352">
    <property type="entry name" value="FERM/acyl-CoA-bd_prot_sf"/>
</dbReference>
<sequence>MAISSAFKIAAENIKVLKILPTEDELLELYALYKQATVGDCDIPKPQAFDLKAKYKWESWSRKKGMDRGTAQQDYIHYVDVLLRKYTAPDTD</sequence>
<dbReference type="InterPro" id="IPR000582">
    <property type="entry name" value="Acyl-CoA-binding_protein"/>
</dbReference>
<comment type="caution">
    <text evidence="4">The sequence shown here is derived from an EMBL/GenBank/DDBJ whole genome shotgun (WGS) entry which is preliminary data.</text>
</comment>
<dbReference type="GO" id="GO:0006631">
    <property type="term" value="P:fatty acid metabolic process"/>
    <property type="evidence" value="ECO:0007669"/>
    <property type="project" value="TreeGrafter"/>
</dbReference>
<dbReference type="EMBL" id="JARGDH010000005">
    <property type="protein sequence ID" value="KAL0268053.1"/>
    <property type="molecule type" value="Genomic_DNA"/>
</dbReference>
<dbReference type="PROSITE" id="PS00880">
    <property type="entry name" value="ACB_1"/>
    <property type="match status" value="1"/>
</dbReference>
<gene>
    <name evidence="4" type="ORF">PYX00_010137</name>
</gene>
<organism evidence="4">
    <name type="scientific">Menopon gallinae</name>
    <name type="common">poultry shaft louse</name>
    <dbReference type="NCBI Taxonomy" id="328185"/>
    <lineage>
        <taxon>Eukaryota</taxon>
        <taxon>Metazoa</taxon>
        <taxon>Ecdysozoa</taxon>
        <taxon>Arthropoda</taxon>
        <taxon>Hexapoda</taxon>
        <taxon>Insecta</taxon>
        <taxon>Pterygota</taxon>
        <taxon>Neoptera</taxon>
        <taxon>Paraneoptera</taxon>
        <taxon>Psocodea</taxon>
        <taxon>Troctomorpha</taxon>
        <taxon>Phthiraptera</taxon>
        <taxon>Amblycera</taxon>
        <taxon>Menoponidae</taxon>
        <taxon>Menopon</taxon>
    </lineage>
</organism>
<dbReference type="Gene3D" id="1.20.80.10">
    <property type="match status" value="1"/>
</dbReference>
<dbReference type="GO" id="GO:0000062">
    <property type="term" value="F:fatty-acyl-CoA binding"/>
    <property type="evidence" value="ECO:0007669"/>
    <property type="project" value="InterPro"/>
</dbReference>
<proteinExistence type="inferred from homology"/>
<dbReference type="PRINTS" id="PR00689">
    <property type="entry name" value="ACOABINDINGP"/>
</dbReference>
<reference evidence="4" key="1">
    <citation type="journal article" date="2024" name="Gigascience">
        <title>Chromosome-level genome of the poultry shaft louse Menopon gallinae provides insight into the host-switching and adaptive evolution of parasitic lice.</title>
        <authorList>
            <person name="Xu Y."/>
            <person name="Ma L."/>
            <person name="Liu S."/>
            <person name="Liang Y."/>
            <person name="Liu Q."/>
            <person name="He Z."/>
            <person name="Tian L."/>
            <person name="Duan Y."/>
            <person name="Cai W."/>
            <person name="Li H."/>
            <person name="Song F."/>
        </authorList>
    </citation>
    <scope>NUCLEOTIDE SEQUENCE</scope>
    <source>
        <strain evidence="4">Cailab_2023a</strain>
    </source>
</reference>
<evidence type="ECO:0000313" key="4">
    <source>
        <dbReference type="EMBL" id="KAL0268053.1"/>
    </source>
</evidence>
<keyword evidence="2" id="KW-0446">Lipid-binding</keyword>
<dbReference type="SUPFAM" id="SSF47027">
    <property type="entry name" value="Acyl-CoA binding protein"/>
    <property type="match status" value="1"/>
</dbReference>
<evidence type="ECO:0000256" key="2">
    <source>
        <dbReference type="ARBA" id="ARBA00023121"/>
    </source>
</evidence>
<feature type="domain" description="ACB" evidence="3">
    <location>
        <begin position="3"/>
        <end position="88"/>
    </location>
</feature>
<dbReference type="InterPro" id="IPR022408">
    <property type="entry name" value="Acyl-CoA-binding_prot_CS"/>
</dbReference>
<dbReference type="PROSITE" id="PS51228">
    <property type="entry name" value="ACB_2"/>
    <property type="match status" value="1"/>
</dbReference>
<accession>A0AAW2HEX3</accession>
<comment type="similarity">
    <text evidence="1">Belongs to the ACBP family.</text>
</comment>
<evidence type="ECO:0000256" key="1">
    <source>
        <dbReference type="ARBA" id="ARBA00005567"/>
    </source>
</evidence>
<name>A0AAW2HEX3_9NEOP</name>
<dbReference type="PANTHER" id="PTHR23310:SF62">
    <property type="entry name" value="ACYL-COA BINDING PROTEIN 1, ISOFORM A"/>
    <property type="match status" value="1"/>
</dbReference>
<evidence type="ECO:0000259" key="3">
    <source>
        <dbReference type="PROSITE" id="PS51228"/>
    </source>
</evidence>
<dbReference type="Pfam" id="PF00887">
    <property type="entry name" value="ACBP"/>
    <property type="match status" value="1"/>
</dbReference>
<dbReference type="PANTHER" id="PTHR23310">
    <property type="entry name" value="ACYL-COA-BINDING PROTEIN, ACBP"/>
    <property type="match status" value="1"/>
</dbReference>